<protein>
    <submittedName>
        <fullName evidence="5">ABC-2 type transport system ATP-binding protein</fullName>
    </submittedName>
</protein>
<evidence type="ECO:0000256" key="3">
    <source>
        <dbReference type="ARBA" id="ARBA00022840"/>
    </source>
</evidence>
<dbReference type="PANTHER" id="PTHR42939">
    <property type="entry name" value="ABC TRANSPORTER ATP-BINDING PROTEIN ALBC-RELATED"/>
    <property type="match status" value="1"/>
</dbReference>
<gene>
    <name evidence="5" type="ORF">SAMN05421747_11147</name>
</gene>
<accession>A0A1I1JE54</accession>
<dbReference type="PROSITE" id="PS50893">
    <property type="entry name" value="ABC_TRANSPORTER_2"/>
    <property type="match status" value="1"/>
</dbReference>
<keyword evidence="6" id="KW-1185">Reference proteome</keyword>
<sequence>MVSLTNLSFNYRKQPALFEGLNLELYPGNIYGLLGKNGAGKTTLLKNMMGLAFPSAGRCTVGGFDAAKREPAFLRSVFFLPEEPDIPNASATAFVNVTRPFYPDFDDQQFEQCLDAFEVPRRRVLSKLSLGQQKKFMISFALACCTPLVVMDEPTNGLDIPSKIQFRKVIAAAFDQNRCMVISTHQVKDLENLIDTVLVLHERQIALHARLEALATKVSFGTVSAVALGDALYYEETFNGIRAIMPNLAGIQSQPDLELLFNAVTANHARLADYLKQ</sequence>
<reference evidence="5 6" key="1">
    <citation type="submission" date="2016-10" db="EMBL/GenBank/DDBJ databases">
        <authorList>
            <person name="de Groot N.N."/>
        </authorList>
    </citation>
    <scope>NUCLEOTIDE SEQUENCE [LARGE SCALE GENOMIC DNA]</scope>
    <source>
        <strain evidence="5 6">DSM 22900</strain>
    </source>
</reference>
<dbReference type="STRING" id="623281.SAMN05421747_11147"/>
<dbReference type="PANTHER" id="PTHR42939:SF1">
    <property type="entry name" value="ABC TRANSPORTER ATP-BINDING PROTEIN ALBC-RELATED"/>
    <property type="match status" value="1"/>
</dbReference>
<feature type="domain" description="ABC transporter" evidence="4">
    <location>
        <begin position="2"/>
        <end position="227"/>
    </location>
</feature>
<evidence type="ECO:0000313" key="6">
    <source>
        <dbReference type="Proteomes" id="UP000199577"/>
    </source>
</evidence>
<dbReference type="RefSeq" id="WP_090973884.1">
    <property type="nucleotide sequence ID" value="NZ_FOLL01000011.1"/>
</dbReference>
<dbReference type="AlphaFoldDB" id="A0A1I1JE54"/>
<keyword evidence="3 5" id="KW-0067">ATP-binding</keyword>
<dbReference type="InterPro" id="IPR051782">
    <property type="entry name" value="ABC_Transporter_VariousFunc"/>
</dbReference>
<dbReference type="Proteomes" id="UP000199577">
    <property type="component" value="Unassembled WGS sequence"/>
</dbReference>
<evidence type="ECO:0000313" key="5">
    <source>
        <dbReference type="EMBL" id="SFC44243.1"/>
    </source>
</evidence>
<evidence type="ECO:0000256" key="2">
    <source>
        <dbReference type="ARBA" id="ARBA00022741"/>
    </source>
</evidence>
<dbReference type="OrthoDB" id="9785229at2"/>
<keyword evidence="1" id="KW-0813">Transport</keyword>
<proteinExistence type="predicted"/>
<dbReference type="GO" id="GO:0005524">
    <property type="term" value="F:ATP binding"/>
    <property type="evidence" value="ECO:0007669"/>
    <property type="project" value="UniProtKB-KW"/>
</dbReference>
<dbReference type="SUPFAM" id="SSF52540">
    <property type="entry name" value="P-loop containing nucleoside triphosphate hydrolases"/>
    <property type="match status" value="1"/>
</dbReference>
<evidence type="ECO:0000259" key="4">
    <source>
        <dbReference type="PROSITE" id="PS50893"/>
    </source>
</evidence>
<evidence type="ECO:0000256" key="1">
    <source>
        <dbReference type="ARBA" id="ARBA00022448"/>
    </source>
</evidence>
<dbReference type="EMBL" id="FOLL01000011">
    <property type="protein sequence ID" value="SFC44243.1"/>
    <property type="molecule type" value="Genomic_DNA"/>
</dbReference>
<dbReference type="Pfam" id="PF00005">
    <property type="entry name" value="ABC_tran"/>
    <property type="match status" value="1"/>
</dbReference>
<dbReference type="InterPro" id="IPR027417">
    <property type="entry name" value="P-loop_NTPase"/>
</dbReference>
<dbReference type="GO" id="GO:0016887">
    <property type="term" value="F:ATP hydrolysis activity"/>
    <property type="evidence" value="ECO:0007669"/>
    <property type="project" value="InterPro"/>
</dbReference>
<dbReference type="SMART" id="SM00382">
    <property type="entry name" value="AAA"/>
    <property type="match status" value="1"/>
</dbReference>
<dbReference type="Gene3D" id="3.40.50.300">
    <property type="entry name" value="P-loop containing nucleotide triphosphate hydrolases"/>
    <property type="match status" value="1"/>
</dbReference>
<dbReference type="CDD" id="cd03230">
    <property type="entry name" value="ABC_DR_subfamily_A"/>
    <property type="match status" value="1"/>
</dbReference>
<dbReference type="InterPro" id="IPR003593">
    <property type="entry name" value="AAA+_ATPase"/>
</dbReference>
<keyword evidence="2" id="KW-0547">Nucleotide-binding</keyword>
<name>A0A1I1JE54_9SPHI</name>
<organism evidence="5 6">
    <name type="scientific">Parapedobacter composti</name>
    <dbReference type="NCBI Taxonomy" id="623281"/>
    <lineage>
        <taxon>Bacteria</taxon>
        <taxon>Pseudomonadati</taxon>
        <taxon>Bacteroidota</taxon>
        <taxon>Sphingobacteriia</taxon>
        <taxon>Sphingobacteriales</taxon>
        <taxon>Sphingobacteriaceae</taxon>
        <taxon>Parapedobacter</taxon>
    </lineage>
</organism>
<dbReference type="InterPro" id="IPR003439">
    <property type="entry name" value="ABC_transporter-like_ATP-bd"/>
</dbReference>